<name>A0A2K8L3N6_9PROT</name>
<dbReference type="AlphaFoldDB" id="A0A2K8L3N6"/>
<dbReference type="EMBL" id="CP018800">
    <property type="protein sequence ID" value="ATX81940.1"/>
    <property type="molecule type" value="Genomic_DNA"/>
</dbReference>
<accession>A0A2K8L3N6</accession>
<proteinExistence type="inferred from homology"/>
<dbReference type="EC" id="3.1.2.-" evidence="3"/>
<reference evidence="3 4" key="1">
    <citation type="submission" date="2016-12" db="EMBL/GenBank/DDBJ databases">
        <title>Isolation and genomic insights into novel planktonic Zetaproteobacteria from stratified waters of the Chesapeake Bay.</title>
        <authorList>
            <person name="McAllister S.M."/>
            <person name="Kato S."/>
            <person name="Chan C.S."/>
            <person name="Chiu B.K."/>
            <person name="Field E.K."/>
        </authorList>
    </citation>
    <scope>NUCLEOTIDE SEQUENCE [LARGE SCALE GENOMIC DNA]</scope>
    <source>
        <strain evidence="3 4">CP-8</strain>
    </source>
</reference>
<comment type="similarity">
    <text evidence="1">Belongs to the 4-hydroxybenzoyl-CoA thioesterase family.</text>
</comment>
<dbReference type="PANTHER" id="PTHR31793">
    <property type="entry name" value="4-HYDROXYBENZOYL-COA THIOESTERASE FAMILY MEMBER"/>
    <property type="match status" value="1"/>
</dbReference>
<dbReference type="KEGG" id="mfn:Ga0123462_1074"/>
<keyword evidence="4" id="KW-1185">Reference proteome</keyword>
<dbReference type="SUPFAM" id="SSF54637">
    <property type="entry name" value="Thioesterase/thiol ester dehydrase-isomerase"/>
    <property type="match status" value="1"/>
</dbReference>
<keyword evidence="2 3" id="KW-0378">Hydrolase</keyword>
<dbReference type="GO" id="GO:0047617">
    <property type="term" value="F:fatty acyl-CoA hydrolase activity"/>
    <property type="evidence" value="ECO:0007669"/>
    <property type="project" value="TreeGrafter"/>
</dbReference>
<dbReference type="Gene3D" id="3.10.129.10">
    <property type="entry name" value="Hotdog Thioesterase"/>
    <property type="match status" value="1"/>
</dbReference>
<dbReference type="InterPro" id="IPR050563">
    <property type="entry name" value="4-hydroxybenzoyl-CoA_TE"/>
</dbReference>
<dbReference type="CDD" id="cd00586">
    <property type="entry name" value="4HBT"/>
    <property type="match status" value="1"/>
</dbReference>
<dbReference type="FunFam" id="3.10.129.10:FF:000004">
    <property type="entry name" value="Tol-pal system-associated acyl-CoA thioesterase"/>
    <property type="match status" value="1"/>
</dbReference>
<sequence>MTSFTETLDIRVYYEDTDHGGVVYYANYLKFMERARSEFLRTAGLELDAIEADFGVMFAVTEAHLLYHAPALFNDILEVESSLTSMRGARIAFEQKIYRKSDRKLLTSGDIHLACLTREGRAGRIPSPVSDTLRNHLNPKENS</sequence>
<organism evidence="3 4">
    <name type="scientific">Mariprofundus ferrinatatus</name>
    <dbReference type="NCBI Taxonomy" id="1921087"/>
    <lineage>
        <taxon>Bacteria</taxon>
        <taxon>Pseudomonadati</taxon>
        <taxon>Pseudomonadota</taxon>
        <taxon>Candidatius Mariprofundia</taxon>
        <taxon>Mariprofundales</taxon>
        <taxon>Mariprofundaceae</taxon>
        <taxon>Mariprofundus</taxon>
    </lineage>
</organism>
<dbReference type="PANTHER" id="PTHR31793:SF37">
    <property type="entry name" value="ACYL-COA THIOESTER HYDROLASE YBGC"/>
    <property type="match status" value="1"/>
</dbReference>
<dbReference type="RefSeq" id="WP_100265343.1">
    <property type="nucleotide sequence ID" value="NZ_CP018800.1"/>
</dbReference>
<dbReference type="InterPro" id="IPR029069">
    <property type="entry name" value="HotDog_dom_sf"/>
</dbReference>
<evidence type="ECO:0000313" key="4">
    <source>
        <dbReference type="Proteomes" id="UP000231637"/>
    </source>
</evidence>
<dbReference type="InterPro" id="IPR006684">
    <property type="entry name" value="YbgC/YbaW"/>
</dbReference>
<evidence type="ECO:0000313" key="3">
    <source>
        <dbReference type="EMBL" id="ATX81940.1"/>
    </source>
</evidence>
<dbReference type="Proteomes" id="UP000231637">
    <property type="component" value="Chromosome"/>
</dbReference>
<evidence type="ECO:0000256" key="1">
    <source>
        <dbReference type="ARBA" id="ARBA00005953"/>
    </source>
</evidence>
<dbReference type="PIRSF" id="PIRSF003230">
    <property type="entry name" value="YbgC"/>
    <property type="match status" value="1"/>
</dbReference>
<dbReference type="Pfam" id="PF13279">
    <property type="entry name" value="4HBT_2"/>
    <property type="match status" value="1"/>
</dbReference>
<dbReference type="OrthoDB" id="9808429at2"/>
<gene>
    <name evidence="3" type="ORF">Ga0123462_1074</name>
</gene>
<protein>
    <submittedName>
        <fullName evidence="3">Acyl-CoA thioester hydrolase</fullName>
        <ecNumber evidence="3">3.1.2.-</ecNumber>
    </submittedName>
</protein>
<evidence type="ECO:0000256" key="2">
    <source>
        <dbReference type="ARBA" id="ARBA00022801"/>
    </source>
</evidence>
<dbReference type="NCBIfam" id="TIGR00051">
    <property type="entry name" value="YbgC/FadM family acyl-CoA thioesterase"/>
    <property type="match status" value="1"/>
</dbReference>